<dbReference type="Gene3D" id="1.10.10.10">
    <property type="entry name" value="Winged helix-like DNA-binding domain superfamily/Winged helix DNA-binding domain"/>
    <property type="match status" value="1"/>
</dbReference>
<feature type="transmembrane region" description="Helical" evidence="8">
    <location>
        <begin position="404"/>
        <end position="427"/>
    </location>
</feature>
<dbReference type="HOGENOM" id="CLU_000960_2_4_11"/>
<dbReference type="EMBL" id="AP012319">
    <property type="protein sequence ID" value="BAL86977.1"/>
    <property type="molecule type" value="Genomic_DNA"/>
</dbReference>
<reference evidence="10 11" key="1">
    <citation type="submission" date="2012-02" db="EMBL/GenBank/DDBJ databases">
        <title>Complete genome sequence of Actinoplanes missouriensis 431 (= NBRC 102363).</title>
        <authorList>
            <person name="Ohnishi Y."/>
            <person name="Ishikawa J."/>
            <person name="Sekine M."/>
            <person name="Hosoyama A."/>
            <person name="Harada T."/>
            <person name="Narita H."/>
            <person name="Hata T."/>
            <person name="Konno Y."/>
            <person name="Tutikane K."/>
            <person name="Fujita N."/>
            <person name="Horinouchi S."/>
            <person name="Hayakawa M."/>
        </authorList>
    </citation>
    <scope>NUCLEOTIDE SEQUENCE [LARGE SCALE GENOMIC DNA]</scope>
    <source>
        <strain evidence="11">ATCC 14538 / DSM 43046 / CBS 188.64 / JCM 3121 / NBRC 102363 / NCIMB 12654 / NRRL B-3342 / UNCC 431</strain>
    </source>
</reference>
<feature type="transmembrane region" description="Helical" evidence="8">
    <location>
        <begin position="176"/>
        <end position="194"/>
    </location>
</feature>
<organism evidence="10 11">
    <name type="scientific">Actinoplanes missouriensis (strain ATCC 14538 / DSM 43046 / CBS 188.64 / JCM 3121 / NBRC 102363 / NCIMB 12654 / NRRL B-3342 / UNCC 431)</name>
    <dbReference type="NCBI Taxonomy" id="512565"/>
    <lineage>
        <taxon>Bacteria</taxon>
        <taxon>Bacillati</taxon>
        <taxon>Actinomycetota</taxon>
        <taxon>Actinomycetes</taxon>
        <taxon>Micromonosporales</taxon>
        <taxon>Micromonosporaceae</taxon>
        <taxon>Actinoplanes</taxon>
    </lineage>
</organism>
<evidence type="ECO:0000259" key="9">
    <source>
        <dbReference type="PROSITE" id="PS50850"/>
    </source>
</evidence>
<feature type="transmembrane region" description="Helical" evidence="8">
    <location>
        <begin position="20"/>
        <end position="45"/>
    </location>
</feature>
<dbReference type="Gene3D" id="1.20.1250.20">
    <property type="entry name" value="MFS general substrate transporter like domains"/>
    <property type="match status" value="1"/>
</dbReference>
<dbReference type="GO" id="GO:0022857">
    <property type="term" value="F:transmembrane transporter activity"/>
    <property type="evidence" value="ECO:0007669"/>
    <property type="project" value="InterPro"/>
</dbReference>
<feature type="transmembrane region" description="Helical" evidence="8">
    <location>
        <begin position="269"/>
        <end position="297"/>
    </location>
</feature>
<feature type="transmembrane region" description="Helical" evidence="8">
    <location>
        <begin position="371"/>
        <end position="392"/>
    </location>
</feature>
<evidence type="ECO:0000256" key="8">
    <source>
        <dbReference type="SAM" id="Phobius"/>
    </source>
</evidence>
<feature type="transmembrane region" description="Helical" evidence="8">
    <location>
        <begin position="238"/>
        <end position="257"/>
    </location>
</feature>
<feature type="transmembrane region" description="Helical" evidence="8">
    <location>
        <begin position="206"/>
        <end position="226"/>
    </location>
</feature>
<dbReference type="PANTHER" id="PTHR23501:SF197">
    <property type="entry name" value="COMD"/>
    <property type="match status" value="1"/>
</dbReference>
<dbReference type="InterPro" id="IPR036388">
    <property type="entry name" value="WH-like_DNA-bd_sf"/>
</dbReference>
<dbReference type="InterPro" id="IPR020846">
    <property type="entry name" value="MFS_dom"/>
</dbReference>
<dbReference type="PANTHER" id="PTHR23501">
    <property type="entry name" value="MAJOR FACILITATOR SUPERFAMILY"/>
    <property type="match status" value="1"/>
</dbReference>
<dbReference type="PATRIC" id="fig|512565.3.peg.1769"/>
<dbReference type="Gene3D" id="1.20.1720.10">
    <property type="entry name" value="Multidrug resistance protein D"/>
    <property type="match status" value="1"/>
</dbReference>
<keyword evidence="7 8" id="KW-0472">Membrane</keyword>
<evidence type="ECO:0000313" key="10">
    <source>
        <dbReference type="EMBL" id="BAL86977.1"/>
    </source>
</evidence>
<comment type="subcellular location">
    <subcellularLocation>
        <location evidence="1">Cell membrane</location>
        <topology evidence="1">Multi-pass membrane protein</topology>
    </subcellularLocation>
</comment>
<evidence type="ECO:0000313" key="11">
    <source>
        <dbReference type="Proteomes" id="UP000007882"/>
    </source>
</evidence>
<comment type="similarity">
    <text evidence="2">Belongs to the major facilitator superfamily. TCR/Tet family.</text>
</comment>
<dbReference type="KEGG" id="ams:AMIS_17570"/>
<dbReference type="AlphaFoldDB" id="I0H1U0"/>
<keyword evidence="3" id="KW-0813">Transport</keyword>
<proteinExistence type="inferred from homology"/>
<dbReference type="InterPro" id="IPR036390">
    <property type="entry name" value="WH_DNA-bd_sf"/>
</dbReference>
<evidence type="ECO:0000256" key="5">
    <source>
        <dbReference type="ARBA" id="ARBA00022692"/>
    </source>
</evidence>
<dbReference type="FunFam" id="1.20.1720.10:FF:000004">
    <property type="entry name" value="EmrB/QacA family drug resistance transporter"/>
    <property type="match status" value="1"/>
</dbReference>
<feature type="domain" description="Major facilitator superfamily (MFS) profile" evidence="9">
    <location>
        <begin position="23"/>
        <end position="500"/>
    </location>
</feature>
<dbReference type="InterPro" id="IPR004638">
    <property type="entry name" value="EmrB-like"/>
</dbReference>
<feature type="transmembrane region" description="Helical" evidence="8">
    <location>
        <begin position="113"/>
        <end position="134"/>
    </location>
</feature>
<dbReference type="Proteomes" id="UP000007882">
    <property type="component" value="Chromosome"/>
</dbReference>
<evidence type="ECO:0000256" key="6">
    <source>
        <dbReference type="ARBA" id="ARBA00022989"/>
    </source>
</evidence>
<keyword evidence="4" id="KW-1003">Cell membrane</keyword>
<evidence type="ECO:0000256" key="4">
    <source>
        <dbReference type="ARBA" id="ARBA00022475"/>
    </source>
</evidence>
<dbReference type="PROSITE" id="PS50850">
    <property type="entry name" value="MFS"/>
    <property type="match status" value="1"/>
</dbReference>
<feature type="transmembrane region" description="Helical" evidence="8">
    <location>
        <begin position="87"/>
        <end position="107"/>
    </location>
</feature>
<feature type="transmembrane region" description="Helical" evidence="8">
    <location>
        <begin position="477"/>
        <end position="495"/>
    </location>
</feature>
<dbReference type="eggNOG" id="COG0477">
    <property type="taxonomic scope" value="Bacteria"/>
</dbReference>
<feature type="transmembrane region" description="Helical" evidence="8">
    <location>
        <begin position="57"/>
        <end position="75"/>
    </location>
</feature>
<dbReference type="GO" id="GO:0005886">
    <property type="term" value="C:plasma membrane"/>
    <property type="evidence" value="ECO:0007669"/>
    <property type="project" value="UniProtKB-SubCell"/>
</dbReference>
<dbReference type="PRINTS" id="PR01036">
    <property type="entry name" value="TCRTETB"/>
</dbReference>
<feature type="transmembrane region" description="Helical" evidence="8">
    <location>
        <begin position="317"/>
        <end position="335"/>
    </location>
</feature>
<keyword evidence="11" id="KW-1185">Reference proteome</keyword>
<feature type="transmembrane region" description="Helical" evidence="8">
    <location>
        <begin position="342"/>
        <end position="359"/>
    </location>
</feature>
<evidence type="ECO:0000256" key="7">
    <source>
        <dbReference type="ARBA" id="ARBA00023136"/>
    </source>
</evidence>
<gene>
    <name evidence="10" type="ordered locus">AMIS_17570</name>
</gene>
<dbReference type="Pfam" id="PF07690">
    <property type="entry name" value="MFS_1"/>
    <property type="match status" value="1"/>
</dbReference>
<keyword evidence="6 8" id="KW-1133">Transmembrane helix</keyword>
<dbReference type="InterPro" id="IPR011701">
    <property type="entry name" value="MFS"/>
</dbReference>
<evidence type="ECO:0000256" key="2">
    <source>
        <dbReference type="ARBA" id="ARBA00007520"/>
    </source>
</evidence>
<keyword evidence="5 8" id="KW-0812">Transmembrane</keyword>
<dbReference type="CDD" id="cd17502">
    <property type="entry name" value="MFS_Azr1_MDR_like"/>
    <property type="match status" value="1"/>
</dbReference>
<evidence type="ECO:0000256" key="1">
    <source>
        <dbReference type="ARBA" id="ARBA00004651"/>
    </source>
</evidence>
<feature type="transmembrane region" description="Helical" evidence="8">
    <location>
        <begin position="146"/>
        <end position="164"/>
    </location>
</feature>
<dbReference type="STRING" id="512565.AMIS_17570"/>
<dbReference type="SUPFAM" id="SSF46785">
    <property type="entry name" value="Winged helix' DNA-binding domain"/>
    <property type="match status" value="1"/>
</dbReference>
<dbReference type="OrthoDB" id="9807274at2"/>
<evidence type="ECO:0000256" key="3">
    <source>
        <dbReference type="ARBA" id="ARBA00022448"/>
    </source>
</evidence>
<accession>I0H1U0</accession>
<sequence>MPGRERKRIRIMPVLSRRQINVVFVAILLGMLLAALDQTIVSTALPTIVADLGGAGHMSWVVTAYLLAETIATVLAGKFGDLFGRKVIFQISAVVFVGGSAFCGVAQDMLMLVAARVVQGIGAGGLMVTAMALIADVIPLRERGKYQGALGAVFGVTTVVGPTLGGLFTDHLSWRWAFYVNVPIAIIVIAMAAKTIPSVRSEGRPVIDYAGIGLIAAAATTMILALEWGGSEYAWSSPTIIGMFAGSIALFVAFVVVESRATEPMLPMGLFRNSVFTVCSTLSFIVGFAMLGAMTFLPTYLQYVDGVSATASGVRTLPMVAGLFLMSMLSGNMVSRTGRYKMFPIAGGAVMSVGLYLMSTMGASTSTWLESLYMFILGCGIGLSMQVLTIAVQNTVPYADLGTATSGVTFFRTLGSSFGTAIFGTLYSGRLEDRLAEALAQTGVPATVAQNPEALNALDPAQSGPIIAAYADSINYVFQWVVPVAVLGFVVAWLLKEVPLRDSARVAATDVGEGFSPPATDDRVGQLERQISDTMRRARDDRTVLDRVLADSGADVNPSQAWAIGQTHLHVTAKGRAELPAIARQHRMPPEVLEPTFTDLAQAGYARVEGDQVHLTEAGQEQFERVRHAWRQWLDANLDDIARTDPDDRILIDQALNNIATRLVDEHRPA</sequence>
<dbReference type="SUPFAM" id="SSF103473">
    <property type="entry name" value="MFS general substrate transporter"/>
    <property type="match status" value="1"/>
</dbReference>
<dbReference type="NCBIfam" id="TIGR00711">
    <property type="entry name" value="efflux_EmrB"/>
    <property type="match status" value="1"/>
</dbReference>
<dbReference type="InterPro" id="IPR036259">
    <property type="entry name" value="MFS_trans_sf"/>
</dbReference>
<protein>
    <submittedName>
        <fullName evidence="10">Putative MFS transporter</fullName>
    </submittedName>
</protein>
<name>I0H1U0_ACTM4</name>